<dbReference type="PROSITE" id="PS51352">
    <property type="entry name" value="THIOREDOXIN_2"/>
    <property type="match status" value="1"/>
</dbReference>
<feature type="chain" id="PRO_5014825144" evidence="2">
    <location>
        <begin position="22"/>
        <end position="126"/>
    </location>
</feature>
<evidence type="ECO:0000313" key="4">
    <source>
        <dbReference type="EMBL" id="PJI76066.1"/>
    </source>
</evidence>
<feature type="domain" description="Thioredoxin" evidence="3">
    <location>
        <begin position="6"/>
        <end position="126"/>
    </location>
</feature>
<reference evidence="4 5" key="1">
    <citation type="submission" date="2017-11" db="EMBL/GenBank/DDBJ databases">
        <title>Genomic Encyclopedia of Type Strains, Phase III (KMG-III): the genomes of soil and plant-associated and newly described type strains.</title>
        <authorList>
            <person name="Whitman W."/>
        </authorList>
    </citation>
    <scope>NUCLEOTIDE SEQUENCE [LARGE SCALE GENOMIC DNA]</scope>
    <source>
        <strain evidence="4 5">UB-Domo-W1</strain>
    </source>
</reference>
<dbReference type="Pfam" id="PF00085">
    <property type="entry name" value="Thioredoxin"/>
    <property type="match status" value="1"/>
</dbReference>
<dbReference type="GO" id="GO:0015036">
    <property type="term" value="F:disulfide oxidoreductase activity"/>
    <property type="evidence" value="ECO:0007669"/>
    <property type="project" value="UniProtKB-ARBA"/>
</dbReference>
<evidence type="ECO:0000256" key="2">
    <source>
        <dbReference type="SAM" id="SignalP"/>
    </source>
</evidence>
<keyword evidence="5" id="KW-1185">Reference proteome</keyword>
<sequence>MKKLITLVISAITFVSISAFAAGIPISAADLAGIEKKGESAIISVHADWCPTCKSQDKILSTFIKDPAYKNVVFYQLQFDDQKDLLKILKVRSQSTIIVYKGGKEVARATGDTNEAALSKLTKQAI</sequence>
<organism evidence="4 5">
    <name type="scientific">Polynucleobacter brandtiae</name>
    <dbReference type="NCBI Taxonomy" id="1938816"/>
    <lineage>
        <taxon>Bacteria</taxon>
        <taxon>Pseudomonadati</taxon>
        <taxon>Pseudomonadota</taxon>
        <taxon>Betaproteobacteria</taxon>
        <taxon>Burkholderiales</taxon>
        <taxon>Burkholderiaceae</taxon>
        <taxon>Polynucleobacter</taxon>
    </lineage>
</organism>
<feature type="signal peptide" evidence="2">
    <location>
        <begin position="1"/>
        <end position="21"/>
    </location>
</feature>
<comment type="caution">
    <text evidence="4">The sequence shown here is derived from an EMBL/GenBank/DDBJ whole genome shotgun (WGS) entry which is preliminary data.</text>
</comment>
<proteinExistence type="predicted"/>
<evidence type="ECO:0000256" key="1">
    <source>
        <dbReference type="ARBA" id="ARBA00023284"/>
    </source>
</evidence>
<dbReference type="SUPFAM" id="SSF52833">
    <property type="entry name" value="Thioredoxin-like"/>
    <property type="match status" value="1"/>
</dbReference>
<keyword evidence="1" id="KW-0676">Redox-active center</keyword>
<dbReference type="PROSITE" id="PS00194">
    <property type="entry name" value="THIOREDOXIN_1"/>
    <property type="match status" value="1"/>
</dbReference>
<dbReference type="AlphaFoldDB" id="A0A2M8VHA5"/>
<dbReference type="InterPro" id="IPR036249">
    <property type="entry name" value="Thioredoxin-like_sf"/>
</dbReference>
<accession>A0A2M8VHA5</accession>
<protein>
    <submittedName>
        <fullName evidence="4">Thioredoxin</fullName>
    </submittedName>
</protein>
<evidence type="ECO:0000313" key="5">
    <source>
        <dbReference type="Proteomes" id="UP000229366"/>
    </source>
</evidence>
<dbReference type="Proteomes" id="UP000229366">
    <property type="component" value="Unassembled WGS sequence"/>
</dbReference>
<dbReference type="RefSeq" id="WP_100380347.1">
    <property type="nucleotide sequence ID" value="NZ_CBCSBW010000010.1"/>
</dbReference>
<dbReference type="EMBL" id="PGTX01000009">
    <property type="protein sequence ID" value="PJI76066.1"/>
    <property type="molecule type" value="Genomic_DNA"/>
</dbReference>
<evidence type="ECO:0000259" key="3">
    <source>
        <dbReference type="PROSITE" id="PS51352"/>
    </source>
</evidence>
<dbReference type="CDD" id="cd02947">
    <property type="entry name" value="TRX_family"/>
    <property type="match status" value="1"/>
</dbReference>
<dbReference type="InterPro" id="IPR013766">
    <property type="entry name" value="Thioredoxin_domain"/>
</dbReference>
<dbReference type="Gene3D" id="3.40.30.10">
    <property type="entry name" value="Glutaredoxin"/>
    <property type="match status" value="1"/>
</dbReference>
<gene>
    <name evidence="4" type="ORF">B0G85_2055</name>
</gene>
<name>A0A2M8VHA5_9BURK</name>
<dbReference type="OrthoDB" id="9798454at2"/>
<keyword evidence="2" id="KW-0732">Signal</keyword>
<dbReference type="InterPro" id="IPR017937">
    <property type="entry name" value="Thioredoxin_CS"/>
</dbReference>